<evidence type="ECO:0000256" key="1">
    <source>
        <dbReference type="PROSITE-ProRule" id="PRU01005"/>
    </source>
</evidence>
<keyword evidence="4" id="KW-1185">Reference proteome</keyword>
<dbReference type="Pfam" id="PF01549">
    <property type="entry name" value="ShK"/>
    <property type="match status" value="2"/>
</dbReference>
<dbReference type="PROSITE" id="PS51670">
    <property type="entry name" value="SHKT"/>
    <property type="match status" value="1"/>
</dbReference>
<dbReference type="AlphaFoldDB" id="A0AAF3F4G4"/>
<dbReference type="Proteomes" id="UP000887575">
    <property type="component" value="Unassembled WGS sequence"/>
</dbReference>
<proteinExistence type="predicted"/>
<name>A0AAF3F4G4_9BILA</name>
<sequence length="170" mass="18226">MLALMDVRTYLPFLGCDNGAVPIGDVCIKESCLVTTGAPVMTTIGPTIAPGQTTLTGQTKSSGSTRKASESPMSLMTDGPCADTSAQCRVWMQNGFCTSAFYPEMVKRTTCGVSCNLCSTISITLPTTTKSCADKNANECRVWLGNGFCSSNFYPEQVRRDYCPKSCNFC</sequence>
<comment type="caution">
    <text evidence="1">Lacks conserved residue(s) required for the propagation of feature annotation.</text>
</comment>
<dbReference type="PANTHER" id="PTHR21724:SF109">
    <property type="entry name" value="SHKT DOMAIN-CONTAINING PROTEIN"/>
    <property type="match status" value="1"/>
</dbReference>
<accession>A0AAF3F4G4</accession>
<protein>
    <recommendedName>
        <fullName evidence="3">ShKT domain-containing protein</fullName>
    </recommendedName>
</protein>
<feature type="domain" description="ShKT" evidence="3">
    <location>
        <begin position="132"/>
        <end position="170"/>
    </location>
</feature>
<organism evidence="4 5">
    <name type="scientific">Mesorhabditis belari</name>
    <dbReference type="NCBI Taxonomy" id="2138241"/>
    <lineage>
        <taxon>Eukaryota</taxon>
        <taxon>Metazoa</taxon>
        <taxon>Ecdysozoa</taxon>
        <taxon>Nematoda</taxon>
        <taxon>Chromadorea</taxon>
        <taxon>Rhabditida</taxon>
        <taxon>Rhabditina</taxon>
        <taxon>Rhabditomorpha</taxon>
        <taxon>Rhabditoidea</taxon>
        <taxon>Rhabditidae</taxon>
        <taxon>Mesorhabditinae</taxon>
        <taxon>Mesorhabditis</taxon>
    </lineage>
</organism>
<dbReference type="Gene3D" id="1.10.10.1940">
    <property type="match status" value="2"/>
</dbReference>
<dbReference type="InterPro" id="IPR003582">
    <property type="entry name" value="ShKT_dom"/>
</dbReference>
<evidence type="ECO:0000313" key="4">
    <source>
        <dbReference type="Proteomes" id="UP000887575"/>
    </source>
</evidence>
<dbReference type="SMART" id="SM00254">
    <property type="entry name" value="ShKT"/>
    <property type="match status" value="2"/>
</dbReference>
<feature type="compositionally biased region" description="Polar residues" evidence="2">
    <location>
        <begin position="50"/>
        <end position="74"/>
    </location>
</feature>
<evidence type="ECO:0000256" key="2">
    <source>
        <dbReference type="SAM" id="MobiDB-lite"/>
    </source>
</evidence>
<feature type="region of interest" description="Disordered" evidence="2">
    <location>
        <begin position="49"/>
        <end position="77"/>
    </location>
</feature>
<reference evidence="5" key="1">
    <citation type="submission" date="2024-02" db="UniProtKB">
        <authorList>
            <consortium name="WormBaseParasite"/>
        </authorList>
    </citation>
    <scope>IDENTIFICATION</scope>
</reference>
<dbReference type="PANTHER" id="PTHR21724">
    <property type="entry name" value="SHKT DOMAIN-CONTAINING PROTEIN"/>
    <property type="match status" value="1"/>
</dbReference>
<evidence type="ECO:0000313" key="5">
    <source>
        <dbReference type="WBParaSite" id="MBELARI_LOCUS21403"/>
    </source>
</evidence>
<evidence type="ECO:0000259" key="3">
    <source>
        <dbReference type="PROSITE" id="PS51670"/>
    </source>
</evidence>
<dbReference type="WBParaSite" id="MBELARI_LOCUS21403">
    <property type="protein sequence ID" value="MBELARI_LOCUS21403"/>
    <property type="gene ID" value="MBELARI_LOCUS21403"/>
</dbReference>